<protein>
    <submittedName>
        <fullName evidence="7">MFS transporter</fullName>
    </submittedName>
</protein>
<dbReference type="PROSITE" id="PS00216">
    <property type="entry name" value="SUGAR_TRANSPORT_1"/>
    <property type="match status" value="1"/>
</dbReference>
<feature type="transmembrane region" description="Helical" evidence="5">
    <location>
        <begin position="242"/>
        <end position="260"/>
    </location>
</feature>
<accession>A0ABW2QB12</accession>
<organism evidence="7 8">
    <name type="scientific">Georgenia alba</name>
    <dbReference type="NCBI Taxonomy" id="2233858"/>
    <lineage>
        <taxon>Bacteria</taxon>
        <taxon>Bacillati</taxon>
        <taxon>Actinomycetota</taxon>
        <taxon>Actinomycetes</taxon>
        <taxon>Micrococcales</taxon>
        <taxon>Bogoriellaceae</taxon>
        <taxon>Georgenia</taxon>
    </lineage>
</organism>
<dbReference type="EMBL" id="JBHTCQ010000004">
    <property type="protein sequence ID" value="MFC7406640.1"/>
    <property type="molecule type" value="Genomic_DNA"/>
</dbReference>
<gene>
    <name evidence="7" type="ORF">ACFQQL_16090</name>
</gene>
<feature type="transmembrane region" description="Helical" evidence="5">
    <location>
        <begin position="395"/>
        <end position="416"/>
    </location>
</feature>
<feature type="transmembrane region" description="Helical" evidence="5">
    <location>
        <begin position="20"/>
        <end position="44"/>
    </location>
</feature>
<feature type="transmembrane region" description="Helical" evidence="5">
    <location>
        <begin position="56"/>
        <end position="78"/>
    </location>
</feature>
<dbReference type="InterPro" id="IPR005829">
    <property type="entry name" value="Sugar_transporter_CS"/>
</dbReference>
<evidence type="ECO:0000313" key="7">
    <source>
        <dbReference type="EMBL" id="MFC7406640.1"/>
    </source>
</evidence>
<evidence type="ECO:0000259" key="6">
    <source>
        <dbReference type="PROSITE" id="PS50850"/>
    </source>
</evidence>
<keyword evidence="4 5" id="KW-0472">Membrane</keyword>
<dbReference type="InterPro" id="IPR020846">
    <property type="entry name" value="MFS_dom"/>
</dbReference>
<dbReference type="RefSeq" id="WP_382396179.1">
    <property type="nucleotide sequence ID" value="NZ_JBHTCQ010000004.1"/>
</dbReference>
<dbReference type="Gene3D" id="1.20.1250.20">
    <property type="entry name" value="MFS general substrate transporter like domains"/>
    <property type="match status" value="1"/>
</dbReference>
<dbReference type="SUPFAM" id="SSF103473">
    <property type="entry name" value="MFS general substrate transporter"/>
    <property type="match status" value="1"/>
</dbReference>
<dbReference type="PANTHER" id="PTHR23530:SF1">
    <property type="entry name" value="PERMEASE, MAJOR FACILITATOR SUPERFAMILY-RELATED"/>
    <property type="match status" value="1"/>
</dbReference>
<comment type="caution">
    <text evidence="7">The sequence shown here is derived from an EMBL/GenBank/DDBJ whole genome shotgun (WGS) entry which is preliminary data.</text>
</comment>
<dbReference type="InterPro" id="IPR036259">
    <property type="entry name" value="MFS_trans_sf"/>
</dbReference>
<evidence type="ECO:0000256" key="2">
    <source>
        <dbReference type="ARBA" id="ARBA00022692"/>
    </source>
</evidence>
<feature type="domain" description="Major facilitator superfamily (MFS) profile" evidence="6">
    <location>
        <begin position="17"/>
        <end position="424"/>
    </location>
</feature>
<dbReference type="PROSITE" id="PS50850">
    <property type="entry name" value="MFS"/>
    <property type="match status" value="1"/>
</dbReference>
<keyword evidence="2 5" id="KW-0812">Transmembrane</keyword>
<keyword evidence="8" id="KW-1185">Reference proteome</keyword>
<feature type="transmembrane region" description="Helical" evidence="5">
    <location>
        <begin position="280"/>
        <end position="302"/>
    </location>
</feature>
<dbReference type="InterPro" id="IPR011701">
    <property type="entry name" value="MFS"/>
</dbReference>
<evidence type="ECO:0000256" key="4">
    <source>
        <dbReference type="ARBA" id="ARBA00023136"/>
    </source>
</evidence>
<keyword evidence="3 5" id="KW-1133">Transmembrane helix</keyword>
<evidence type="ECO:0000256" key="5">
    <source>
        <dbReference type="SAM" id="Phobius"/>
    </source>
</evidence>
<evidence type="ECO:0000313" key="8">
    <source>
        <dbReference type="Proteomes" id="UP001596455"/>
    </source>
</evidence>
<dbReference type="Proteomes" id="UP001596455">
    <property type="component" value="Unassembled WGS sequence"/>
</dbReference>
<dbReference type="Pfam" id="PF07690">
    <property type="entry name" value="MFS_1"/>
    <property type="match status" value="1"/>
</dbReference>
<evidence type="ECO:0000256" key="3">
    <source>
        <dbReference type="ARBA" id="ARBA00022989"/>
    </source>
</evidence>
<proteinExistence type="predicted"/>
<feature type="transmembrane region" description="Helical" evidence="5">
    <location>
        <begin position="183"/>
        <end position="201"/>
    </location>
</feature>
<feature type="transmembrane region" description="Helical" evidence="5">
    <location>
        <begin position="152"/>
        <end position="171"/>
    </location>
</feature>
<feature type="transmembrane region" description="Helical" evidence="5">
    <location>
        <begin position="84"/>
        <end position="108"/>
    </location>
</feature>
<comment type="subcellular location">
    <subcellularLocation>
        <location evidence="1">Cell membrane</location>
        <topology evidence="1">Multi-pass membrane protein</topology>
    </subcellularLocation>
</comment>
<dbReference type="InterPro" id="IPR053160">
    <property type="entry name" value="MFS_DHA3_Transporter"/>
</dbReference>
<dbReference type="PANTHER" id="PTHR23530">
    <property type="entry name" value="TRANSPORT PROTEIN-RELATED"/>
    <property type="match status" value="1"/>
</dbReference>
<sequence>MRGATGHGPVNLSPGAARRILLLLTATRWFPVGLVVAAITLLPLERGLSIAETMTLASVTGLVVFALELPTGGIADALGRRPVLIVAAAVQVVAAGLFVVASSFWMFAVASAAMGVFRALDSGPLEAWFVDAVHARRPGADVDRTLAHQGTVLGVSMALGALVSGGLVWWHPLRAWSALTLPFAVYTALAIVHLIMVGVLLKEARAETGEPAPSRVRAAVDSARAAPSVVAEGVQLARTNRVLRGLLLVEALWSVAMVVMESFQPIRLAELVGSEEQAGVLMGPVASAGWAVFAGGSALGALAARRWGVARAAVVTRIMHGLAAVWMGLAAGPAALVAAYLVTYGLHGTGGPLVRTLLHRESSARTRATVLSMASMTGFAAFAVASPVLGWTAEVLSTAVAMVVGGAVSVLGAWFLRAAVRSERDRLAAGMRTTRI</sequence>
<evidence type="ECO:0000256" key="1">
    <source>
        <dbReference type="ARBA" id="ARBA00004651"/>
    </source>
</evidence>
<name>A0ABW2QB12_9MICO</name>
<reference evidence="8" key="1">
    <citation type="journal article" date="2019" name="Int. J. Syst. Evol. Microbiol.">
        <title>The Global Catalogue of Microorganisms (GCM) 10K type strain sequencing project: providing services to taxonomists for standard genome sequencing and annotation.</title>
        <authorList>
            <consortium name="The Broad Institute Genomics Platform"/>
            <consortium name="The Broad Institute Genome Sequencing Center for Infectious Disease"/>
            <person name="Wu L."/>
            <person name="Ma J."/>
        </authorList>
    </citation>
    <scope>NUCLEOTIDE SEQUENCE [LARGE SCALE GENOMIC DNA]</scope>
    <source>
        <strain evidence="8">JCM 1490</strain>
    </source>
</reference>